<feature type="domain" description="Mos1 transposase HTH" evidence="1">
    <location>
        <begin position="9"/>
        <end position="56"/>
    </location>
</feature>
<protein>
    <recommendedName>
        <fullName evidence="1">Mos1 transposase HTH domain-containing protein</fullName>
    </recommendedName>
</protein>
<dbReference type="InterPro" id="IPR041426">
    <property type="entry name" value="Mos1_HTH"/>
</dbReference>
<evidence type="ECO:0000313" key="2">
    <source>
        <dbReference type="EMBL" id="CAH2108277.1"/>
    </source>
</evidence>
<organism evidence="2 3">
    <name type="scientific">Euphydryas editha</name>
    <name type="common">Edith's checkerspot</name>
    <dbReference type="NCBI Taxonomy" id="104508"/>
    <lineage>
        <taxon>Eukaryota</taxon>
        <taxon>Metazoa</taxon>
        <taxon>Ecdysozoa</taxon>
        <taxon>Arthropoda</taxon>
        <taxon>Hexapoda</taxon>
        <taxon>Insecta</taxon>
        <taxon>Pterygota</taxon>
        <taxon>Neoptera</taxon>
        <taxon>Endopterygota</taxon>
        <taxon>Lepidoptera</taxon>
        <taxon>Glossata</taxon>
        <taxon>Ditrysia</taxon>
        <taxon>Papilionoidea</taxon>
        <taxon>Nymphalidae</taxon>
        <taxon>Nymphalinae</taxon>
        <taxon>Euphydryas</taxon>
    </lineage>
</organism>
<dbReference type="EMBL" id="CAKOGL010000031">
    <property type="protein sequence ID" value="CAH2108277.1"/>
    <property type="molecule type" value="Genomic_DNA"/>
</dbReference>
<dbReference type="AlphaFoldDB" id="A0AAU9VDC2"/>
<keyword evidence="3" id="KW-1185">Reference proteome</keyword>
<evidence type="ECO:0000259" key="1">
    <source>
        <dbReference type="Pfam" id="PF17906"/>
    </source>
</evidence>
<gene>
    <name evidence="2" type="ORF">EEDITHA_LOCUS22228</name>
</gene>
<evidence type="ECO:0000313" key="3">
    <source>
        <dbReference type="Proteomes" id="UP001153954"/>
    </source>
</evidence>
<dbReference type="Gene3D" id="1.10.10.1450">
    <property type="match status" value="1"/>
</dbReference>
<reference evidence="2" key="1">
    <citation type="submission" date="2022-03" db="EMBL/GenBank/DDBJ databases">
        <authorList>
            <person name="Tunstrom K."/>
        </authorList>
    </citation>
    <scope>NUCLEOTIDE SEQUENCE</scope>
</reference>
<proteinExistence type="predicted"/>
<accession>A0AAU9VDC2</accession>
<dbReference type="Proteomes" id="UP001153954">
    <property type="component" value="Unassembled WGS sequence"/>
</dbReference>
<comment type="caution">
    <text evidence="2">The sequence shown here is derived from an EMBL/GenBank/DDBJ whole genome shotgun (WGS) entry which is preliminary data.</text>
</comment>
<dbReference type="Pfam" id="PF17906">
    <property type="entry name" value="HTH_48"/>
    <property type="match status" value="1"/>
</dbReference>
<name>A0AAU9VDC2_EUPED</name>
<sequence>MEYPEDKNQHFRHLLFFDFYRGQKADETAWEICNVHGKCIIGKSAQKWFAKFKNENFYVDDTHRSGNF</sequence>